<dbReference type="EMBL" id="BMNH01000001">
    <property type="protein sequence ID" value="GGO61931.1"/>
    <property type="molecule type" value="Genomic_DNA"/>
</dbReference>
<organism evidence="2 3">
    <name type="scientific">Nonomuraea cavernae</name>
    <dbReference type="NCBI Taxonomy" id="2045107"/>
    <lineage>
        <taxon>Bacteria</taxon>
        <taxon>Bacillati</taxon>
        <taxon>Actinomycetota</taxon>
        <taxon>Actinomycetes</taxon>
        <taxon>Streptosporangiales</taxon>
        <taxon>Streptosporangiaceae</taxon>
        <taxon>Nonomuraea</taxon>
    </lineage>
</organism>
<keyword evidence="3" id="KW-1185">Reference proteome</keyword>
<name>A0A917YNS1_9ACTN</name>
<dbReference type="SUPFAM" id="SSF54427">
    <property type="entry name" value="NTF2-like"/>
    <property type="match status" value="1"/>
</dbReference>
<evidence type="ECO:0000313" key="2">
    <source>
        <dbReference type="EMBL" id="GGO61931.1"/>
    </source>
</evidence>
<evidence type="ECO:0000313" key="3">
    <source>
        <dbReference type="Proteomes" id="UP000646523"/>
    </source>
</evidence>
<dbReference type="Gene3D" id="3.10.450.50">
    <property type="match status" value="1"/>
</dbReference>
<proteinExistence type="predicted"/>
<evidence type="ECO:0000259" key="1">
    <source>
        <dbReference type="Pfam" id="PF13474"/>
    </source>
</evidence>
<sequence>MTETTPAERQELDRLRQLITTLFENFGNGDIDAMETLLADDCTLWDLFVPDLVVGRQQRLDFHETDRAQSKARGEFAWNINFVREEMWGDVALLCYYFDFTYGEPNAMSASVRITDLLRRRDGEWKIVHHHEGRTPEPPSFPH</sequence>
<dbReference type="RefSeq" id="WP_189122279.1">
    <property type="nucleotide sequence ID" value="NZ_BMNH01000001.1"/>
</dbReference>
<accession>A0A917YNS1</accession>
<dbReference type="AlphaFoldDB" id="A0A917YNS1"/>
<reference evidence="2" key="2">
    <citation type="submission" date="2020-09" db="EMBL/GenBank/DDBJ databases">
        <authorList>
            <person name="Sun Q."/>
            <person name="Zhou Y."/>
        </authorList>
    </citation>
    <scope>NUCLEOTIDE SEQUENCE</scope>
    <source>
        <strain evidence="2">CGMCC 4.7368</strain>
    </source>
</reference>
<protein>
    <recommendedName>
        <fullName evidence="1">SnoaL-like domain-containing protein</fullName>
    </recommendedName>
</protein>
<dbReference type="InterPro" id="IPR037401">
    <property type="entry name" value="SnoaL-like"/>
</dbReference>
<gene>
    <name evidence="2" type="ORF">GCM10012289_05340</name>
</gene>
<feature type="domain" description="SnoaL-like" evidence="1">
    <location>
        <begin position="16"/>
        <end position="131"/>
    </location>
</feature>
<comment type="caution">
    <text evidence="2">The sequence shown here is derived from an EMBL/GenBank/DDBJ whole genome shotgun (WGS) entry which is preliminary data.</text>
</comment>
<dbReference type="Proteomes" id="UP000646523">
    <property type="component" value="Unassembled WGS sequence"/>
</dbReference>
<reference evidence="2" key="1">
    <citation type="journal article" date="2014" name="Int. J. Syst. Evol. Microbiol.">
        <title>Complete genome sequence of Corynebacterium casei LMG S-19264T (=DSM 44701T), isolated from a smear-ripened cheese.</title>
        <authorList>
            <consortium name="US DOE Joint Genome Institute (JGI-PGF)"/>
            <person name="Walter F."/>
            <person name="Albersmeier A."/>
            <person name="Kalinowski J."/>
            <person name="Ruckert C."/>
        </authorList>
    </citation>
    <scope>NUCLEOTIDE SEQUENCE</scope>
    <source>
        <strain evidence="2">CGMCC 4.7368</strain>
    </source>
</reference>
<dbReference type="Pfam" id="PF13474">
    <property type="entry name" value="SnoaL_3"/>
    <property type="match status" value="1"/>
</dbReference>
<dbReference type="InterPro" id="IPR032710">
    <property type="entry name" value="NTF2-like_dom_sf"/>
</dbReference>